<dbReference type="EMBL" id="MU854450">
    <property type="protein sequence ID" value="KAK4035240.1"/>
    <property type="molecule type" value="Genomic_DNA"/>
</dbReference>
<feature type="compositionally biased region" description="Basic and acidic residues" evidence="3">
    <location>
        <begin position="278"/>
        <end position="287"/>
    </location>
</feature>
<name>A0AAN6PD12_9PEZI</name>
<keyword evidence="2" id="KW-0175">Coiled coil</keyword>
<organism evidence="4 5">
    <name type="scientific">Parachaetomium inaequale</name>
    <dbReference type="NCBI Taxonomy" id="2588326"/>
    <lineage>
        <taxon>Eukaryota</taxon>
        <taxon>Fungi</taxon>
        <taxon>Dikarya</taxon>
        <taxon>Ascomycota</taxon>
        <taxon>Pezizomycotina</taxon>
        <taxon>Sordariomycetes</taxon>
        <taxon>Sordariomycetidae</taxon>
        <taxon>Sordariales</taxon>
        <taxon>Chaetomiaceae</taxon>
        <taxon>Parachaetomium</taxon>
    </lineage>
</organism>
<dbReference type="InterPro" id="IPR013256">
    <property type="entry name" value="Chromatin_SPT2"/>
</dbReference>
<feature type="compositionally biased region" description="Basic and acidic residues" evidence="3">
    <location>
        <begin position="160"/>
        <end position="195"/>
    </location>
</feature>
<reference evidence="5" key="1">
    <citation type="journal article" date="2023" name="Mol. Phylogenet. Evol.">
        <title>Genome-scale phylogeny and comparative genomics of the fungal order Sordariales.</title>
        <authorList>
            <person name="Hensen N."/>
            <person name="Bonometti L."/>
            <person name="Westerberg I."/>
            <person name="Brannstrom I.O."/>
            <person name="Guillou S."/>
            <person name="Cros-Aarteil S."/>
            <person name="Calhoun S."/>
            <person name="Haridas S."/>
            <person name="Kuo A."/>
            <person name="Mondo S."/>
            <person name="Pangilinan J."/>
            <person name="Riley R."/>
            <person name="LaButti K."/>
            <person name="Andreopoulos B."/>
            <person name="Lipzen A."/>
            <person name="Chen C."/>
            <person name="Yan M."/>
            <person name="Daum C."/>
            <person name="Ng V."/>
            <person name="Clum A."/>
            <person name="Steindorff A."/>
            <person name="Ohm R.A."/>
            <person name="Martin F."/>
            <person name="Silar P."/>
            <person name="Natvig D.O."/>
            <person name="Lalanne C."/>
            <person name="Gautier V."/>
            <person name="Ament-Velasquez S.L."/>
            <person name="Kruys A."/>
            <person name="Hutchinson M.I."/>
            <person name="Powell A.J."/>
            <person name="Barry K."/>
            <person name="Miller A.N."/>
            <person name="Grigoriev I.V."/>
            <person name="Debuchy R."/>
            <person name="Gladieux P."/>
            <person name="Hiltunen Thoren M."/>
            <person name="Johannesson H."/>
        </authorList>
    </citation>
    <scope>NUCLEOTIDE SEQUENCE [LARGE SCALE GENOMIC DNA]</scope>
    <source>
        <strain evidence="5">CBS 284.82</strain>
    </source>
</reference>
<dbReference type="Pfam" id="PF08243">
    <property type="entry name" value="SPT2"/>
    <property type="match status" value="1"/>
</dbReference>
<comment type="caution">
    <text evidence="4">The sequence shown here is derived from an EMBL/GenBank/DDBJ whole genome shotgun (WGS) entry which is preliminary data.</text>
</comment>
<keyword evidence="5" id="KW-1185">Reference proteome</keyword>
<evidence type="ECO:0000256" key="1">
    <source>
        <dbReference type="ARBA" id="ARBA00006461"/>
    </source>
</evidence>
<gene>
    <name evidence="4" type="ORF">C8A01DRAFT_48508</name>
</gene>
<evidence type="ECO:0000256" key="2">
    <source>
        <dbReference type="ARBA" id="ARBA00023054"/>
    </source>
</evidence>
<feature type="compositionally biased region" description="Low complexity" evidence="3">
    <location>
        <begin position="247"/>
        <end position="258"/>
    </location>
</feature>
<protein>
    <recommendedName>
        <fullName evidence="6">SPT2 chromatin protein</fullName>
    </recommendedName>
</protein>
<dbReference type="Proteomes" id="UP001303115">
    <property type="component" value="Unassembled WGS sequence"/>
</dbReference>
<dbReference type="AlphaFoldDB" id="A0AAN6PD12"/>
<feature type="region of interest" description="Disordered" evidence="3">
    <location>
        <begin position="19"/>
        <end position="358"/>
    </location>
</feature>
<evidence type="ECO:0000313" key="4">
    <source>
        <dbReference type="EMBL" id="KAK4035240.1"/>
    </source>
</evidence>
<sequence>MAVSADAPRLLILDLLASITGEKPSPSSNLVPRPSAPLSKRKAEDEPRPAGVKLARINSFPDKSAGSNDNSPKPSPRPAHRPLDRSCANQASNPRPASDNKRALNERPSAADPKAGSAGTRPANGSKPLPSRPLANRPSPTDSGPPKKRSYAEIMARAKANSEQRESLGKIQHKTVERTLTMKERKEMKVEDARKAKMAARKSATGRPGATSAHLRDVARVSGARNNLPSASAKKTPPVEEKKVKKAALATTGYTGTARPRPGASTTAKPGAPSRPGSEARSRDRPRYGGPLSSSRRGRDEEDDLDDFIVDDEEEEEEQPGYGHARQYRYDSYEEESDMEAGISDIEDEEQLADRQARREDLEQEALEKRLKREKEERRRKFLDATKSKAGR</sequence>
<feature type="region of interest" description="Disordered" evidence="3">
    <location>
        <begin position="373"/>
        <end position="392"/>
    </location>
</feature>
<accession>A0AAN6PD12</accession>
<dbReference type="SMART" id="SM00784">
    <property type="entry name" value="SPT2"/>
    <property type="match status" value="1"/>
</dbReference>
<proteinExistence type="inferred from homology"/>
<evidence type="ECO:0008006" key="6">
    <source>
        <dbReference type="Google" id="ProtNLM"/>
    </source>
</evidence>
<feature type="compositionally biased region" description="Acidic residues" evidence="3">
    <location>
        <begin position="301"/>
        <end position="319"/>
    </location>
</feature>
<evidence type="ECO:0000256" key="3">
    <source>
        <dbReference type="SAM" id="MobiDB-lite"/>
    </source>
</evidence>
<evidence type="ECO:0000313" key="5">
    <source>
        <dbReference type="Proteomes" id="UP001303115"/>
    </source>
</evidence>
<comment type="similarity">
    <text evidence="1">Belongs to the SPT2 family.</text>
</comment>
<feature type="compositionally biased region" description="Acidic residues" evidence="3">
    <location>
        <begin position="333"/>
        <end position="351"/>
    </location>
</feature>